<dbReference type="EMBL" id="JBHTCH010000005">
    <property type="protein sequence ID" value="MFC7359945.1"/>
    <property type="molecule type" value="Genomic_DNA"/>
</dbReference>
<accession>A0ABW2N235</accession>
<dbReference type="InterPro" id="IPR011009">
    <property type="entry name" value="Kinase-like_dom_sf"/>
</dbReference>
<dbReference type="Pfam" id="PF01636">
    <property type="entry name" value="APH"/>
    <property type="match status" value="1"/>
</dbReference>
<evidence type="ECO:0000259" key="1">
    <source>
        <dbReference type="Pfam" id="PF01636"/>
    </source>
</evidence>
<name>A0ABW2N235_9ACTN</name>
<gene>
    <name evidence="2" type="ORF">ACFQO6_06650</name>
</gene>
<proteinExistence type="predicted"/>
<dbReference type="RefSeq" id="WP_255890806.1">
    <property type="nucleotide sequence ID" value="NZ_JAFMZM010000003.1"/>
</dbReference>
<dbReference type="SUPFAM" id="SSF56112">
    <property type="entry name" value="Protein kinase-like (PK-like)"/>
    <property type="match status" value="1"/>
</dbReference>
<dbReference type="Gene3D" id="3.90.1200.10">
    <property type="match status" value="1"/>
</dbReference>
<organism evidence="2 3">
    <name type="scientific">Nocardioides astragali</name>
    <dbReference type="NCBI Taxonomy" id="1776736"/>
    <lineage>
        <taxon>Bacteria</taxon>
        <taxon>Bacillati</taxon>
        <taxon>Actinomycetota</taxon>
        <taxon>Actinomycetes</taxon>
        <taxon>Propionibacteriales</taxon>
        <taxon>Nocardioidaceae</taxon>
        <taxon>Nocardioides</taxon>
    </lineage>
</organism>
<reference evidence="3" key="1">
    <citation type="journal article" date="2019" name="Int. J. Syst. Evol. Microbiol.">
        <title>The Global Catalogue of Microorganisms (GCM) 10K type strain sequencing project: providing services to taxonomists for standard genome sequencing and annotation.</title>
        <authorList>
            <consortium name="The Broad Institute Genomics Platform"/>
            <consortium name="The Broad Institute Genome Sequencing Center for Infectious Disease"/>
            <person name="Wu L."/>
            <person name="Ma J."/>
        </authorList>
    </citation>
    <scope>NUCLEOTIDE SEQUENCE [LARGE SCALE GENOMIC DNA]</scope>
    <source>
        <strain evidence="3">FCH27</strain>
    </source>
</reference>
<dbReference type="Proteomes" id="UP001596524">
    <property type="component" value="Unassembled WGS sequence"/>
</dbReference>
<keyword evidence="3" id="KW-1185">Reference proteome</keyword>
<protein>
    <submittedName>
        <fullName evidence="2">Phosphotransferase family protein</fullName>
    </submittedName>
</protein>
<feature type="domain" description="Aminoglycoside phosphotransferase" evidence="1">
    <location>
        <begin position="172"/>
        <end position="354"/>
    </location>
</feature>
<evidence type="ECO:0000313" key="3">
    <source>
        <dbReference type="Proteomes" id="UP001596524"/>
    </source>
</evidence>
<sequence length="422" mass="45807">MTGHPRNIHVALTDGDRVWVDDDGRLPAFEQGQWGGAATATAGASRFLTDAVHLAPVVVLDETNRLHVVGARGGAPSRGRWAHTDDLPEDVRTQVVRSVREHWGTPPARRPDWYRPGWHDEVEAWIDTVLADTGRSRTGPLRTHRVWSISAVHVVPTDRGPVWFKASCEHFSAEAAIVETVARHVPDLVPEVVGVERDRGWLLTEPLPGVDTAGAPAEAATALAPLWAAAQISSLDWIDELRRAGAPDRGLETTLTAWREALTTSPELDALTADEQAALSEAIPVVEARVRELWACGFPDTLAHGDLHAGNVAFDGAGVRVFDWSDGCLTHPFLDGTHLAHWIAQEEGAEVGDRVHTVLLPWRDAFPGADFDRAVELAPLADLVFQTVTFDALTRGIEAGTGDFDGVVVMLTRKVIESVIAQ</sequence>
<comment type="caution">
    <text evidence="2">The sequence shown here is derived from an EMBL/GenBank/DDBJ whole genome shotgun (WGS) entry which is preliminary data.</text>
</comment>
<dbReference type="InterPro" id="IPR002575">
    <property type="entry name" value="Aminoglycoside_PTrfase"/>
</dbReference>
<evidence type="ECO:0000313" key="2">
    <source>
        <dbReference type="EMBL" id="MFC7359945.1"/>
    </source>
</evidence>